<dbReference type="RefSeq" id="WP_013176850.1">
    <property type="nucleotide sequence ID" value="NC_014221.1"/>
</dbReference>
<dbReference type="GO" id="GO:0006508">
    <property type="term" value="P:proteolysis"/>
    <property type="evidence" value="ECO:0007669"/>
    <property type="project" value="InterPro"/>
</dbReference>
<dbReference type="InterPro" id="IPR039418">
    <property type="entry name" value="LexA-like"/>
</dbReference>
<keyword evidence="4" id="KW-1185">Reference proteome</keyword>
<protein>
    <submittedName>
        <fullName evidence="3">Transcriptional repressor, LexA family</fullName>
    </submittedName>
</protein>
<dbReference type="eggNOG" id="COG1974">
    <property type="taxonomic scope" value="Bacteria"/>
</dbReference>
<evidence type="ECO:0000259" key="2">
    <source>
        <dbReference type="Pfam" id="PF01726"/>
    </source>
</evidence>
<dbReference type="STRING" id="649638.Trad_0331"/>
<dbReference type="Pfam" id="PF00717">
    <property type="entry name" value="Peptidase_S24"/>
    <property type="match status" value="1"/>
</dbReference>
<evidence type="ECO:0000313" key="4">
    <source>
        <dbReference type="Proteomes" id="UP000000379"/>
    </source>
</evidence>
<dbReference type="InterPro" id="IPR015927">
    <property type="entry name" value="Peptidase_S24_S26A/B/C"/>
</dbReference>
<dbReference type="EMBL" id="CP002049">
    <property type="protein sequence ID" value="ADI13470.1"/>
    <property type="molecule type" value="Genomic_DNA"/>
</dbReference>
<reference evidence="3 4" key="2">
    <citation type="journal article" date="2011" name="Stand. Genomic Sci.">
        <title>Complete genome sequence of Truepera radiovictrix type strain (RQ-24).</title>
        <authorList>
            <person name="Ivanova N."/>
            <person name="Rohde C."/>
            <person name="Munk C."/>
            <person name="Nolan M."/>
            <person name="Lucas S."/>
            <person name="Del Rio T.G."/>
            <person name="Tice H."/>
            <person name="Deshpande S."/>
            <person name="Cheng J.F."/>
            <person name="Tapia R."/>
            <person name="Han C."/>
            <person name="Goodwin L."/>
            <person name="Pitluck S."/>
            <person name="Liolios K."/>
            <person name="Mavromatis K."/>
            <person name="Mikhailova N."/>
            <person name="Pati A."/>
            <person name="Chen A."/>
            <person name="Palaniappan K."/>
            <person name="Land M."/>
            <person name="Hauser L."/>
            <person name="Chang Y.J."/>
            <person name="Jeffries C.D."/>
            <person name="Brambilla E."/>
            <person name="Rohde M."/>
            <person name="Goker M."/>
            <person name="Tindall B.J."/>
            <person name="Woyke T."/>
            <person name="Bristow J."/>
            <person name="Eisen J.A."/>
            <person name="Markowitz V."/>
            <person name="Hugenholtz P."/>
            <person name="Kyrpides N.C."/>
            <person name="Klenk H.P."/>
            <person name="Lapidus A."/>
        </authorList>
    </citation>
    <scope>NUCLEOTIDE SEQUENCE [LARGE SCALE GENOMIC DNA]</scope>
    <source>
        <strain evidence="4">DSM 17093 / CIP 108686 / LMG 22925 / RQ-24</strain>
    </source>
</reference>
<organism evidence="3 4">
    <name type="scientific">Truepera radiovictrix (strain DSM 17093 / CIP 108686 / LMG 22925 / RQ-24)</name>
    <dbReference type="NCBI Taxonomy" id="649638"/>
    <lineage>
        <taxon>Bacteria</taxon>
        <taxon>Thermotogati</taxon>
        <taxon>Deinococcota</taxon>
        <taxon>Deinococci</taxon>
        <taxon>Trueperales</taxon>
        <taxon>Trueperaceae</taxon>
        <taxon>Truepera</taxon>
    </lineage>
</organism>
<dbReference type="InterPro" id="IPR006199">
    <property type="entry name" value="LexA_DNA-bd_dom"/>
</dbReference>
<dbReference type="Pfam" id="PF01726">
    <property type="entry name" value="LexA_DNA_bind"/>
    <property type="match status" value="1"/>
</dbReference>
<dbReference type="InterPro" id="IPR036390">
    <property type="entry name" value="WH_DNA-bd_sf"/>
</dbReference>
<dbReference type="Gene3D" id="2.10.109.10">
    <property type="entry name" value="Umud Fragment, subunit A"/>
    <property type="match status" value="1"/>
</dbReference>
<dbReference type="SUPFAM" id="SSF46785">
    <property type="entry name" value="Winged helix' DNA-binding domain"/>
    <property type="match status" value="1"/>
</dbReference>
<dbReference type="Proteomes" id="UP000000379">
    <property type="component" value="Chromosome"/>
</dbReference>
<dbReference type="OrthoDB" id="9802364at2"/>
<sequence>MNELPKMQRKVYERLCEYKERTGRSPELSVFARDLNIHYVSLRQHLEALHRKGYVIFESRGRGQSPRLELPARATGVPVLGSIPAGPLSEALAEPEGFLPLTGARQQFALRVSGDSMADLIQDGDIVLFRKGMPTRSGEICAVRVGNSEVTLKYVDHHEPQTVTLRPHNPQYPTVAVPATEVHIEGVYLGLVRGELIGALYEAL</sequence>
<gene>
    <name evidence="3" type="ordered locus">Trad_0331</name>
</gene>
<proteinExistence type="predicted"/>
<reference evidence="4" key="1">
    <citation type="submission" date="2010-05" db="EMBL/GenBank/DDBJ databases">
        <title>The complete genome of Truepera radiovictris DSM 17093.</title>
        <authorList>
            <consortium name="US DOE Joint Genome Institute (JGI-PGF)"/>
            <person name="Lucas S."/>
            <person name="Copeland A."/>
            <person name="Lapidus A."/>
            <person name="Glavina del Rio T."/>
            <person name="Dalin E."/>
            <person name="Tice H."/>
            <person name="Bruce D."/>
            <person name="Goodwin L."/>
            <person name="Pitluck S."/>
            <person name="Kyrpides N."/>
            <person name="Mavromatis K."/>
            <person name="Ovchinnikova G."/>
            <person name="Munk A.C."/>
            <person name="Detter J.C."/>
            <person name="Han C."/>
            <person name="Tapia R."/>
            <person name="Land M."/>
            <person name="Hauser L."/>
            <person name="Markowitz V."/>
            <person name="Cheng J.-F."/>
            <person name="Hugenholtz P."/>
            <person name="Woyke T."/>
            <person name="Wu D."/>
            <person name="Tindall B."/>
            <person name="Pomrenke H.G."/>
            <person name="Brambilla E."/>
            <person name="Klenk H.-P."/>
            <person name="Eisen J.A."/>
        </authorList>
    </citation>
    <scope>NUCLEOTIDE SEQUENCE [LARGE SCALE GENOMIC DNA]</scope>
    <source>
        <strain evidence="4">DSM 17093 / CIP 108686 / LMG 22925 / RQ-24</strain>
    </source>
</reference>
<evidence type="ECO:0000259" key="1">
    <source>
        <dbReference type="Pfam" id="PF00717"/>
    </source>
</evidence>
<dbReference type="CDD" id="cd06529">
    <property type="entry name" value="S24_LexA-like"/>
    <property type="match status" value="1"/>
</dbReference>
<name>D7CRI0_TRURR</name>
<dbReference type="SUPFAM" id="SSF51306">
    <property type="entry name" value="LexA/Signal peptidase"/>
    <property type="match status" value="1"/>
</dbReference>
<dbReference type="Gene3D" id="1.10.10.10">
    <property type="entry name" value="Winged helix-like DNA-binding domain superfamily/Winged helix DNA-binding domain"/>
    <property type="match status" value="1"/>
</dbReference>
<dbReference type="GO" id="GO:0004252">
    <property type="term" value="F:serine-type endopeptidase activity"/>
    <property type="evidence" value="ECO:0007669"/>
    <property type="project" value="InterPro"/>
</dbReference>
<dbReference type="InterPro" id="IPR050077">
    <property type="entry name" value="LexA_repressor"/>
</dbReference>
<accession>D7CRI0</accession>
<feature type="domain" description="LexA repressor DNA-binding" evidence="2">
    <location>
        <begin position="1"/>
        <end position="56"/>
    </location>
</feature>
<dbReference type="AlphaFoldDB" id="D7CRI0"/>
<dbReference type="PANTHER" id="PTHR33516:SF2">
    <property type="entry name" value="LEXA REPRESSOR-RELATED"/>
    <property type="match status" value="1"/>
</dbReference>
<dbReference type="PANTHER" id="PTHR33516">
    <property type="entry name" value="LEXA REPRESSOR"/>
    <property type="match status" value="1"/>
</dbReference>
<dbReference type="HOGENOM" id="CLU_1342759_0_0_0"/>
<dbReference type="KEGG" id="tra:Trad_0331"/>
<feature type="domain" description="Peptidase S24/S26A/S26B/S26C" evidence="1">
    <location>
        <begin position="78"/>
        <end position="187"/>
    </location>
</feature>
<dbReference type="MEROPS" id="S24.001"/>
<dbReference type="InterPro" id="IPR036388">
    <property type="entry name" value="WH-like_DNA-bd_sf"/>
</dbReference>
<evidence type="ECO:0000313" key="3">
    <source>
        <dbReference type="EMBL" id="ADI13470.1"/>
    </source>
</evidence>
<dbReference type="InterPro" id="IPR036286">
    <property type="entry name" value="LexA/Signal_pep-like_sf"/>
</dbReference>